<evidence type="ECO:0000256" key="2">
    <source>
        <dbReference type="ARBA" id="ARBA00007419"/>
    </source>
</evidence>
<dbReference type="Proteomes" id="UP000007635">
    <property type="component" value="Chromosome XVIII"/>
</dbReference>
<accession>A0AAQ4PFX1</accession>
<dbReference type="GO" id="GO:0005576">
    <property type="term" value="C:extracellular region"/>
    <property type="evidence" value="ECO:0007669"/>
    <property type="project" value="UniProtKB-SubCell"/>
</dbReference>
<organism evidence="8 9">
    <name type="scientific">Gasterosteus aculeatus aculeatus</name>
    <name type="common">three-spined stickleback</name>
    <dbReference type="NCBI Taxonomy" id="481459"/>
    <lineage>
        <taxon>Eukaryota</taxon>
        <taxon>Metazoa</taxon>
        <taxon>Chordata</taxon>
        <taxon>Craniata</taxon>
        <taxon>Vertebrata</taxon>
        <taxon>Euteleostomi</taxon>
        <taxon>Actinopterygii</taxon>
        <taxon>Neopterygii</taxon>
        <taxon>Teleostei</taxon>
        <taxon>Neoteleostei</taxon>
        <taxon>Acanthomorphata</taxon>
        <taxon>Eupercaria</taxon>
        <taxon>Perciformes</taxon>
        <taxon>Cottioidei</taxon>
        <taxon>Gasterosteales</taxon>
        <taxon>Gasterosteidae</taxon>
        <taxon>Gasterosteus</taxon>
    </lineage>
</organism>
<evidence type="ECO:0000256" key="6">
    <source>
        <dbReference type="ARBA" id="ARBA00023022"/>
    </source>
</evidence>
<dbReference type="AlphaFoldDB" id="A0AAQ4PFX1"/>
<feature type="transmembrane region" description="Helical" evidence="7">
    <location>
        <begin position="29"/>
        <end position="46"/>
    </location>
</feature>
<name>A0AAQ4PFX1_GASAC</name>
<reference evidence="8" key="3">
    <citation type="submission" date="2025-09" db="UniProtKB">
        <authorList>
            <consortium name="Ensembl"/>
        </authorList>
    </citation>
    <scope>IDENTIFICATION</scope>
</reference>
<dbReference type="GO" id="GO:0042742">
    <property type="term" value="P:defense response to bacterium"/>
    <property type="evidence" value="ECO:0007669"/>
    <property type="project" value="UniProtKB-KW"/>
</dbReference>
<keyword evidence="4" id="KW-0929">Antimicrobial</keyword>
<sequence length="96" mass="11038">MTGGRKTWDVRNNQDFNTSIRAKEITRPLMKCITVFLVLSLVILMAEPGECFFHHILGGLLSVGHHIHRLIGGARQEAMMEQQELERTFDREQAFN</sequence>
<keyword evidence="6" id="KW-0044">Antibiotic</keyword>
<comment type="similarity">
    <text evidence="2">Belongs to the pleurocidin family.</text>
</comment>
<dbReference type="Pfam" id="PF08107">
    <property type="entry name" value="Antimicrobial12"/>
    <property type="match status" value="1"/>
</dbReference>
<keyword evidence="9" id="KW-1185">Reference proteome</keyword>
<keyword evidence="5" id="KW-0027">Amidation</keyword>
<keyword evidence="7" id="KW-0812">Transmembrane</keyword>
<evidence type="ECO:0000256" key="7">
    <source>
        <dbReference type="SAM" id="Phobius"/>
    </source>
</evidence>
<evidence type="ECO:0000256" key="1">
    <source>
        <dbReference type="ARBA" id="ARBA00004613"/>
    </source>
</evidence>
<evidence type="ECO:0000256" key="5">
    <source>
        <dbReference type="ARBA" id="ARBA00022815"/>
    </source>
</evidence>
<dbReference type="Ensembl" id="ENSGACT00000058469.1">
    <property type="protein sequence ID" value="ENSGACP00000037567.1"/>
    <property type="gene ID" value="ENSGACG00000036312.1"/>
</dbReference>
<evidence type="ECO:0000256" key="3">
    <source>
        <dbReference type="ARBA" id="ARBA00022525"/>
    </source>
</evidence>
<proteinExistence type="inferred from homology"/>
<dbReference type="InterPro" id="IPR012515">
    <property type="entry name" value="Antimicrobial12"/>
</dbReference>
<evidence type="ECO:0000313" key="9">
    <source>
        <dbReference type="Proteomes" id="UP000007635"/>
    </source>
</evidence>
<reference evidence="8 9" key="1">
    <citation type="journal article" date="2021" name="G3 (Bethesda)">
        <title>Improved contiguity of the threespine stickleback genome using long-read sequencing.</title>
        <authorList>
            <person name="Nath S."/>
            <person name="Shaw D.E."/>
            <person name="White M.A."/>
        </authorList>
    </citation>
    <scope>NUCLEOTIDE SEQUENCE [LARGE SCALE GENOMIC DNA]</scope>
    <source>
        <strain evidence="8 9">Lake Benthic</strain>
    </source>
</reference>
<reference evidence="8" key="2">
    <citation type="submission" date="2025-08" db="UniProtKB">
        <authorList>
            <consortium name="Ensembl"/>
        </authorList>
    </citation>
    <scope>IDENTIFICATION</scope>
</reference>
<keyword evidence="3" id="KW-0964">Secreted</keyword>
<comment type="subcellular location">
    <subcellularLocation>
        <location evidence="1">Secreted</location>
    </subcellularLocation>
</comment>
<protein>
    <submittedName>
        <fullName evidence="8">Uncharacterized protein</fullName>
    </submittedName>
</protein>
<evidence type="ECO:0000256" key="4">
    <source>
        <dbReference type="ARBA" id="ARBA00022529"/>
    </source>
</evidence>
<keyword evidence="7" id="KW-0472">Membrane</keyword>
<keyword evidence="7" id="KW-1133">Transmembrane helix</keyword>
<evidence type="ECO:0000313" key="8">
    <source>
        <dbReference type="Ensembl" id="ENSGACP00000037567.1"/>
    </source>
</evidence>
<dbReference type="GeneTree" id="ENSGT00940000177235"/>